<proteinExistence type="inferred from homology"/>
<dbReference type="PATRIC" id="fig|1503.3.peg.4"/>
<dbReference type="Pfam" id="PF02639">
    <property type="entry name" value="DUF188"/>
    <property type="match status" value="1"/>
</dbReference>
<evidence type="ECO:0000256" key="1">
    <source>
        <dbReference type="ARBA" id="ARBA00008522"/>
    </source>
</evidence>
<dbReference type="PANTHER" id="PTHR35146:SF1">
    <property type="entry name" value="UPF0178 PROTEIN YAII"/>
    <property type="match status" value="1"/>
</dbReference>
<keyword evidence="4" id="KW-1185">Reference proteome</keyword>
<protein>
    <recommendedName>
        <fullName evidence="2">UPF0178 protein CLPU_10c00050</fullName>
    </recommendedName>
</protein>
<gene>
    <name evidence="3" type="ORF">CLPU_10c00050</name>
</gene>
<dbReference type="STRING" id="1503.CLPU_10c00050"/>
<dbReference type="EMBL" id="LGSS01000010">
    <property type="protein sequence ID" value="KNF07951.1"/>
    <property type="molecule type" value="Genomic_DNA"/>
</dbReference>
<evidence type="ECO:0000313" key="4">
    <source>
        <dbReference type="Proteomes" id="UP000037267"/>
    </source>
</evidence>
<accession>A0A0L0W923</accession>
<name>A0A0L0W923_GOTPU</name>
<dbReference type="RefSeq" id="WP_050355604.1">
    <property type="nucleotide sequence ID" value="NZ_LGSS01000010.1"/>
</dbReference>
<dbReference type="HAMAP" id="MF_00489">
    <property type="entry name" value="UPF0178"/>
    <property type="match status" value="1"/>
</dbReference>
<dbReference type="AlphaFoldDB" id="A0A0L0W923"/>
<dbReference type="PANTHER" id="PTHR35146">
    <property type="entry name" value="UPF0178 PROTEIN YAII"/>
    <property type="match status" value="1"/>
</dbReference>
<organism evidence="3 4">
    <name type="scientific">Gottschalkia purinilytica</name>
    <name type="common">Clostridium purinilyticum</name>
    <dbReference type="NCBI Taxonomy" id="1503"/>
    <lineage>
        <taxon>Bacteria</taxon>
        <taxon>Bacillati</taxon>
        <taxon>Bacillota</taxon>
        <taxon>Tissierellia</taxon>
        <taxon>Tissierellales</taxon>
        <taxon>Gottschalkiaceae</taxon>
        <taxon>Gottschalkia</taxon>
    </lineage>
</organism>
<evidence type="ECO:0000313" key="3">
    <source>
        <dbReference type="EMBL" id="KNF07951.1"/>
    </source>
</evidence>
<sequence>MKILVDADGCPVVKLAVRIAQEYNLDIMLVKNYSHNIDDPYATIITVDKSRDSADFYIVNKSEKNDIIVTQDYGLAAMALSKGALCINQNGFIISSRNIDGLLARRHFNQELRRKHKQYSKFKKRNPLADQQFEKNFKALIEEYL</sequence>
<dbReference type="NCBIfam" id="NF001095">
    <property type="entry name" value="PRK00124.1"/>
    <property type="match status" value="1"/>
</dbReference>
<comment type="caution">
    <text evidence="3">The sequence shown here is derived from an EMBL/GenBank/DDBJ whole genome shotgun (WGS) entry which is preliminary data.</text>
</comment>
<comment type="similarity">
    <text evidence="1 2">Belongs to the UPF0178 family.</text>
</comment>
<evidence type="ECO:0000256" key="2">
    <source>
        <dbReference type="HAMAP-Rule" id="MF_00489"/>
    </source>
</evidence>
<dbReference type="InterPro" id="IPR003791">
    <property type="entry name" value="UPF0178"/>
</dbReference>
<dbReference type="OrthoDB" id="9798918at2"/>
<dbReference type="Proteomes" id="UP000037267">
    <property type="component" value="Unassembled WGS sequence"/>
</dbReference>
<reference evidence="4" key="1">
    <citation type="submission" date="2015-07" db="EMBL/GenBank/DDBJ databases">
        <title>Draft genome sequence of the purine-degrading Gottschalkia purinilyticum DSM 1384 (formerly Clostridium purinilyticum).</title>
        <authorList>
            <person name="Poehlein A."/>
            <person name="Schiel-Bengelsdorf B."/>
            <person name="Bengelsdorf F.R."/>
            <person name="Daniel R."/>
            <person name="Duerre P."/>
        </authorList>
    </citation>
    <scope>NUCLEOTIDE SEQUENCE [LARGE SCALE GENOMIC DNA]</scope>
    <source>
        <strain evidence="4">DSM 1384</strain>
    </source>
</reference>